<dbReference type="InterPro" id="IPR029063">
    <property type="entry name" value="SAM-dependent_MTases_sf"/>
</dbReference>
<name>A0AAJ0GXX6_9PEZI</name>
<reference evidence="2" key="2">
    <citation type="submission" date="2023-06" db="EMBL/GenBank/DDBJ databases">
        <authorList>
            <consortium name="Lawrence Berkeley National Laboratory"/>
            <person name="Mondo S.J."/>
            <person name="Hensen N."/>
            <person name="Bonometti L."/>
            <person name="Westerberg I."/>
            <person name="Brannstrom I.O."/>
            <person name="Guillou S."/>
            <person name="Cros-Aarteil S."/>
            <person name="Calhoun S."/>
            <person name="Haridas S."/>
            <person name="Kuo A."/>
            <person name="Pangilinan J."/>
            <person name="Riley R."/>
            <person name="Labutti K."/>
            <person name="Andreopoulos B."/>
            <person name="Lipzen A."/>
            <person name="Chen C."/>
            <person name="Yanf M."/>
            <person name="Daum C."/>
            <person name="Ng V."/>
            <person name="Clum A."/>
            <person name="Steindorff A."/>
            <person name="Ohm R."/>
            <person name="Martin F."/>
            <person name="Silar P."/>
            <person name="Natvig D."/>
            <person name="Lalanne C."/>
            <person name="Gautier V."/>
            <person name="Ament-Velasquez S.L."/>
            <person name="Kruys A."/>
            <person name="Hutchinson M.I."/>
            <person name="Powell A.J."/>
            <person name="Barry K."/>
            <person name="Miller A.N."/>
            <person name="Grigoriev I.V."/>
            <person name="Debuchy R."/>
            <person name="Gladieux P."/>
            <person name="Thoren M.H."/>
            <person name="Johannesson H."/>
        </authorList>
    </citation>
    <scope>NUCLEOTIDE SEQUENCE</scope>
    <source>
        <strain evidence="2">CBS 333.67</strain>
    </source>
</reference>
<feature type="domain" description="Methyltransferase type 11" evidence="1">
    <location>
        <begin position="39"/>
        <end position="132"/>
    </location>
</feature>
<dbReference type="CDD" id="cd02440">
    <property type="entry name" value="AdoMet_MTases"/>
    <property type="match status" value="1"/>
</dbReference>
<dbReference type="GeneID" id="87885544"/>
<dbReference type="Pfam" id="PF08241">
    <property type="entry name" value="Methyltransf_11"/>
    <property type="match status" value="1"/>
</dbReference>
<accession>A0AAJ0GXX6</accession>
<evidence type="ECO:0000259" key="1">
    <source>
        <dbReference type="Pfam" id="PF08241"/>
    </source>
</evidence>
<gene>
    <name evidence="2" type="ORF">B0T15DRAFT_490764</name>
</gene>
<protein>
    <submittedName>
        <fullName evidence="2">S-adenosyl-L-methionine-dependent methyltransferase</fullName>
    </submittedName>
</protein>
<keyword evidence="2" id="KW-0489">Methyltransferase</keyword>
<keyword evidence="2" id="KW-0808">Transferase</keyword>
<proteinExistence type="predicted"/>
<dbReference type="GO" id="GO:0008757">
    <property type="term" value="F:S-adenosylmethionine-dependent methyltransferase activity"/>
    <property type="evidence" value="ECO:0007669"/>
    <property type="project" value="InterPro"/>
</dbReference>
<dbReference type="GO" id="GO:0032259">
    <property type="term" value="P:methylation"/>
    <property type="evidence" value="ECO:0007669"/>
    <property type="project" value="UniProtKB-KW"/>
</dbReference>
<dbReference type="Gene3D" id="3.40.50.150">
    <property type="entry name" value="Vaccinia Virus protein VP39"/>
    <property type="match status" value="1"/>
</dbReference>
<dbReference type="EMBL" id="JAUDZG010000002">
    <property type="protein sequence ID" value="KAK3308169.1"/>
    <property type="molecule type" value="Genomic_DNA"/>
</dbReference>
<dbReference type="SUPFAM" id="SSF53335">
    <property type="entry name" value="S-adenosyl-L-methionine-dependent methyltransferases"/>
    <property type="match status" value="1"/>
</dbReference>
<dbReference type="PANTHER" id="PTHR43861">
    <property type="entry name" value="TRANS-ACONITATE 2-METHYLTRANSFERASE-RELATED"/>
    <property type="match status" value="1"/>
</dbReference>
<keyword evidence="3" id="KW-1185">Reference proteome</keyword>
<dbReference type="PANTHER" id="PTHR43861:SF1">
    <property type="entry name" value="TRANS-ACONITATE 2-METHYLTRANSFERASE"/>
    <property type="match status" value="1"/>
</dbReference>
<dbReference type="RefSeq" id="XP_062723949.1">
    <property type="nucleotide sequence ID" value="XM_062866715.1"/>
</dbReference>
<reference evidence="2" key="1">
    <citation type="journal article" date="2023" name="Mol. Phylogenet. Evol.">
        <title>Genome-scale phylogeny and comparative genomics of the fungal order Sordariales.</title>
        <authorList>
            <person name="Hensen N."/>
            <person name="Bonometti L."/>
            <person name="Westerberg I."/>
            <person name="Brannstrom I.O."/>
            <person name="Guillou S."/>
            <person name="Cros-Aarteil S."/>
            <person name="Calhoun S."/>
            <person name="Haridas S."/>
            <person name="Kuo A."/>
            <person name="Mondo S."/>
            <person name="Pangilinan J."/>
            <person name="Riley R."/>
            <person name="LaButti K."/>
            <person name="Andreopoulos B."/>
            <person name="Lipzen A."/>
            <person name="Chen C."/>
            <person name="Yan M."/>
            <person name="Daum C."/>
            <person name="Ng V."/>
            <person name="Clum A."/>
            <person name="Steindorff A."/>
            <person name="Ohm R.A."/>
            <person name="Martin F."/>
            <person name="Silar P."/>
            <person name="Natvig D.O."/>
            <person name="Lalanne C."/>
            <person name="Gautier V."/>
            <person name="Ament-Velasquez S.L."/>
            <person name="Kruys A."/>
            <person name="Hutchinson M.I."/>
            <person name="Powell A.J."/>
            <person name="Barry K."/>
            <person name="Miller A.N."/>
            <person name="Grigoriev I.V."/>
            <person name="Debuchy R."/>
            <person name="Gladieux P."/>
            <person name="Hiltunen Thoren M."/>
            <person name="Johannesson H."/>
        </authorList>
    </citation>
    <scope>NUCLEOTIDE SEQUENCE</scope>
    <source>
        <strain evidence="2">CBS 333.67</strain>
    </source>
</reference>
<evidence type="ECO:0000313" key="3">
    <source>
        <dbReference type="Proteomes" id="UP001273166"/>
    </source>
</evidence>
<evidence type="ECO:0000313" key="2">
    <source>
        <dbReference type="EMBL" id="KAK3308169.1"/>
    </source>
</evidence>
<dbReference type="Proteomes" id="UP001273166">
    <property type="component" value="Unassembled WGS sequence"/>
</dbReference>
<comment type="caution">
    <text evidence="2">The sequence shown here is derived from an EMBL/GenBank/DDBJ whole genome shotgun (WGS) entry which is preliminary data.</text>
</comment>
<organism evidence="2 3">
    <name type="scientific">Chaetomium strumarium</name>
    <dbReference type="NCBI Taxonomy" id="1170767"/>
    <lineage>
        <taxon>Eukaryota</taxon>
        <taxon>Fungi</taxon>
        <taxon>Dikarya</taxon>
        <taxon>Ascomycota</taxon>
        <taxon>Pezizomycotina</taxon>
        <taxon>Sordariomycetes</taxon>
        <taxon>Sordariomycetidae</taxon>
        <taxon>Sordariales</taxon>
        <taxon>Chaetomiaceae</taxon>
        <taxon>Chaetomium</taxon>
    </lineage>
</organism>
<dbReference type="AlphaFoldDB" id="A0AAJ0GXX6"/>
<sequence>MAADTAQLARGYTLVNDTQYDAGLFLIQRLGIAPGMRVLDVGCGPGNLTAHIADLVGESGSVVGVDPSKERIAIALESNTRQNLSFFEGRAEDLSRFPAANFDIIFVNSTFHWVQDQPAALREFARVLKPGGGRLGISGGSGDFVAAHEKIKEDVLTREPYREYPEESPPKFLKRHEIEKLLDDAGFADRIIVVNKIVKAAKDADAMIDWLVTSSSGKTYGGIPEHLRPRAREEMKREWEKLVTEDGIRMDMELLVTVAVKS</sequence>
<dbReference type="InterPro" id="IPR013216">
    <property type="entry name" value="Methyltransf_11"/>
</dbReference>